<dbReference type="AlphaFoldDB" id="A0A367ZQW3"/>
<evidence type="ECO:0000313" key="1">
    <source>
        <dbReference type="EMBL" id="RCK79752.1"/>
    </source>
</evidence>
<comment type="caution">
    <text evidence="1">The sequence shown here is derived from an EMBL/GenBank/DDBJ whole genome shotgun (WGS) entry which is preliminary data.</text>
</comment>
<protein>
    <submittedName>
        <fullName evidence="1">Uncharacterized protein</fullName>
    </submittedName>
</protein>
<gene>
    <name evidence="1" type="ORF">OZSIB_3906</name>
</gene>
<accession>A0A367ZQW3</accession>
<organism evidence="1 2">
    <name type="scientific">Candidatus Ozemobacter sibiricus</name>
    <dbReference type="NCBI Taxonomy" id="2268124"/>
    <lineage>
        <taxon>Bacteria</taxon>
        <taxon>Candidatus Ozemobacteria</taxon>
        <taxon>Candidatus Ozemobacterales</taxon>
        <taxon>Candidatus Ozemobacteraceae</taxon>
        <taxon>Candidatus Ozemobacter</taxon>
    </lineage>
</organism>
<proteinExistence type="predicted"/>
<name>A0A367ZQW3_9BACT</name>
<sequence>MINPFSFCNFLLSHVYFLQGFNLVNQGFIFFHVEKDGGASPTVGNHQWSFGLVNMLNQ</sequence>
<evidence type="ECO:0000313" key="2">
    <source>
        <dbReference type="Proteomes" id="UP000252355"/>
    </source>
</evidence>
<dbReference type="EMBL" id="QOQW01000010">
    <property type="protein sequence ID" value="RCK79752.1"/>
    <property type="molecule type" value="Genomic_DNA"/>
</dbReference>
<reference evidence="1 2" key="1">
    <citation type="submission" date="2018-05" db="EMBL/GenBank/DDBJ databases">
        <title>A metagenomic window into the 2 km-deep terrestrial subsurface aquifer revealed taxonomically and functionally diverse microbial community comprising novel uncultured bacterial lineages.</title>
        <authorList>
            <person name="Kadnikov V.V."/>
            <person name="Mardanov A.V."/>
            <person name="Beletsky A.V."/>
            <person name="Banks D."/>
            <person name="Pimenov N.V."/>
            <person name="Frank Y.A."/>
            <person name="Karnachuk O.V."/>
            <person name="Ravin N.V."/>
        </authorList>
    </citation>
    <scope>NUCLEOTIDE SEQUENCE [LARGE SCALE GENOMIC DNA]</scope>
    <source>
        <strain evidence="1">BY5</strain>
    </source>
</reference>
<dbReference type="Proteomes" id="UP000252355">
    <property type="component" value="Unassembled WGS sequence"/>
</dbReference>